<name>C4V719_VAIC1</name>
<dbReference type="EMBL" id="ACOL01000009">
    <property type="protein sequence ID" value="EEQ82993.1"/>
    <property type="molecule type" value="Genomic_DNA"/>
</dbReference>
<dbReference type="InParanoid" id="C4V719"/>
<organism evidence="2">
    <name type="scientific">Vairimorpha ceranae (strain BRL01)</name>
    <name type="common">Microsporidian parasite</name>
    <name type="synonym">Nosema ceranae</name>
    <dbReference type="NCBI Taxonomy" id="578460"/>
    <lineage>
        <taxon>Eukaryota</taxon>
        <taxon>Fungi</taxon>
        <taxon>Fungi incertae sedis</taxon>
        <taxon>Microsporidia</taxon>
        <taxon>Nosematidae</taxon>
        <taxon>Vairimorpha</taxon>
    </lineage>
</organism>
<dbReference type="AlphaFoldDB" id="C4V719"/>
<dbReference type="Proteomes" id="UP000009082">
    <property type="component" value="Unassembled WGS sequence"/>
</dbReference>
<proteinExistence type="predicted"/>
<reference evidence="2" key="1">
    <citation type="journal article" date="2009" name="PLoS Pathog.">
        <title>Genomic analyses of the microsporidian Nosema ceranae, an emergent pathogen of honey bees.</title>
        <authorList>
            <person name="Cornman R.S."/>
            <person name="Chen Y.P."/>
            <person name="Schatz M.C."/>
            <person name="Street C."/>
            <person name="Zhao Y."/>
            <person name="Desany B."/>
            <person name="Egholm M."/>
            <person name="Hutchison S."/>
            <person name="Pettis J.S."/>
            <person name="Lipkin W.I."/>
            <person name="Evans J.D."/>
        </authorList>
    </citation>
    <scope>NUCLEOTIDE SEQUENCE [LARGE SCALE GENOMIC DNA]</scope>
    <source>
        <strain evidence="2">BRL01</strain>
    </source>
</reference>
<protein>
    <submittedName>
        <fullName evidence="1">Uncharacterized protein</fullName>
    </submittedName>
</protein>
<dbReference type="VEuPathDB" id="MicrosporidiaDB:NCER_100228"/>
<dbReference type="KEGG" id="nce:NCER_100228"/>
<accession>C4V719</accession>
<evidence type="ECO:0000313" key="1">
    <source>
        <dbReference type="EMBL" id="EEQ82993.1"/>
    </source>
</evidence>
<evidence type="ECO:0000313" key="2">
    <source>
        <dbReference type="Proteomes" id="UP000009082"/>
    </source>
</evidence>
<dbReference type="HOGENOM" id="CLU_809158_0_0_1"/>
<sequence length="343" mass="40337">MHYLLLVYNLRATMLVKNVDFGLLRSSCSKIIPHLYYSSISGEQLDIQYKKNVNNYDLLSESSLLLRKSNKDLFNDQLFNFYTVKSITPKANYITLSPYYKLILMYNNIFELQPARNQYSLFCKNVLLKKILEEDYQNVFKNILDELILPETLFKRALTRLQDNLTFFSNVFEVNSYIENFIKRSNFNTKNNYLEKLLHVTDEERFVKEMPFLNDLYNIINLYKEISTNNITNDNKFVIFNVDESLINDLRNNTKLIINKKEYNVTVEGFYDDNKNSKDILFDVRGDDNKYAFVFDRDQLRQGDINKLKITISDGKESESEVVDVPGCLINEGVSNAITFFSE</sequence>
<gene>
    <name evidence="1" type="ORF">NCER_100228</name>
</gene>